<keyword evidence="11" id="KW-0732">Signal</keyword>
<evidence type="ECO:0000256" key="5">
    <source>
        <dbReference type="ARBA" id="ARBA00023180"/>
    </source>
</evidence>
<dbReference type="EC" id="3.2.1.-" evidence="10"/>
<evidence type="ECO:0000256" key="3">
    <source>
        <dbReference type="ARBA" id="ARBA00022801"/>
    </source>
</evidence>
<keyword evidence="8 10" id="KW-0624">Polysaccharide degradation</keyword>
<feature type="chain" id="PRO_5040774031" description="Glucanase" evidence="11">
    <location>
        <begin position="21"/>
        <end position="419"/>
    </location>
</feature>
<keyword evidence="4 10" id="KW-0136">Cellulose degradation</keyword>
<proteinExistence type="inferred from homology"/>
<dbReference type="EMBL" id="JAPQKS010000001">
    <property type="protein sequence ID" value="KAJ5249036.1"/>
    <property type="molecule type" value="Genomic_DNA"/>
</dbReference>
<dbReference type="PANTHER" id="PTHR33753:SF1">
    <property type="entry name" value="ENDO-BETA-1,4-GLUCANASE CELB"/>
    <property type="match status" value="1"/>
</dbReference>
<dbReference type="RefSeq" id="XP_058335815.1">
    <property type="nucleotide sequence ID" value="XM_058469784.1"/>
</dbReference>
<dbReference type="PRINTS" id="PR00734">
    <property type="entry name" value="GLHYDRLASE7"/>
</dbReference>
<dbReference type="PANTHER" id="PTHR33753">
    <property type="entry name" value="1,4-BETA-D-GLUCAN CELLOBIOHYDROLASE B"/>
    <property type="match status" value="1"/>
</dbReference>
<evidence type="ECO:0000313" key="12">
    <source>
        <dbReference type="EMBL" id="KAJ5249036.1"/>
    </source>
</evidence>
<evidence type="ECO:0000256" key="8">
    <source>
        <dbReference type="ARBA" id="ARBA00023326"/>
    </source>
</evidence>
<sequence length="419" mass="45183">MPRHTLRWTTILALISPITAQQIGSIPETHPKLRTYQCSHAHGCVEQNSSLVLDALAHPMHKADNTSVSCTNWKAACASAEECAQACVIEGADYEAHGVRTDGDALTLRNYMPSAEGYEAMSPRVYLLDEAGQEYDLLKLLNREVSFDVDVSDLGCGMNGALYLSEMMQSGGRSELNPAGAQYGTGYCDTQCFHPAWINGVANVQAKGACCAEMDLWEANAEATAFTPHACTKEGLYECAGDECGTGSEGVCDKIGCSWNPYKMGNHSFYGQGKVVDTASGFTVVTQFVTDDATDEGTLQEVRRLYVQGGKVIQNAAVAIDGRDVVAMTDGFCQAEYPGVFQTMGGLKPIGRALGRGMVLVFSIWNDAADYLNWLDSDTAGPCDSTQGDPDLIKEEHPETSVTFSNVRWGEIDSTYVSS</sequence>
<dbReference type="AlphaFoldDB" id="A0A9W9U0H9"/>
<comment type="similarity">
    <text evidence="2 10">Belongs to the glycosyl hydrolase 7 (cellulase C) family.</text>
</comment>
<evidence type="ECO:0000256" key="10">
    <source>
        <dbReference type="RuleBase" id="RU361164"/>
    </source>
</evidence>
<dbReference type="GeneID" id="83197087"/>
<dbReference type="GO" id="GO:0008810">
    <property type="term" value="F:cellulase activity"/>
    <property type="evidence" value="ECO:0007669"/>
    <property type="project" value="UniProtKB-EC"/>
</dbReference>
<protein>
    <recommendedName>
        <fullName evidence="10">Glucanase</fullName>
        <ecNumber evidence="10">3.2.1.-</ecNumber>
    </recommendedName>
</protein>
<feature type="signal peptide" evidence="11">
    <location>
        <begin position="1"/>
        <end position="20"/>
    </location>
</feature>
<keyword evidence="13" id="KW-1185">Reference proteome</keyword>
<reference evidence="12" key="2">
    <citation type="journal article" date="2023" name="IMA Fungus">
        <title>Comparative genomic study of the Penicillium genus elucidates a diverse pangenome and 15 lateral gene transfer events.</title>
        <authorList>
            <person name="Petersen C."/>
            <person name="Sorensen T."/>
            <person name="Nielsen M.R."/>
            <person name="Sondergaard T.E."/>
            <person name="Sorensen J.L."/>
            <person name="Fitzpatrick D.A."/>
            <person name="Frisvad J.C."/>
            <person name="Nielsen K.L."/>
        </authorList>
    </citation>
    <scope>NUCLEOTIDE SEQUENCE</scope>
    <source>
        <strain evidence="12">IBT 19713</strain>
    </source>
</reference>
<dbReference type="GO" id="GO:0030245">
    <property type="term" value="P:cellulose catabolic process"/>
    <property type="evidence" value="ECO:0007669"/>
    <property type="project" value="UniProtKB-KW"/>
</dbReference>
<dbReference type="OrthoDB" id="412382at2759"/>
<evidence type="ECO:0000256" key="9">
    <source>
        <dbReference type="ARBA" id="ARBA00025192"/>
    </source>
</evidence>
<accession>A0A9W9U0H9</accession>
<dbReference type="CDD" id="cd07999">
    <property type="entry name" value="GH7_CBH_EG"/>
    <property type="match status" value="1"/>
</dbReference>
<reference evidence="12" key="1">
    <citation type="submission" date="2022-11" db="EMBL/GenBank/DDBJ databases">
        <authorList>
            <person name="Petersen C."/>
        </authorList>
    </citation>
    <scope>NUCLEOTIDE SEQUENCE</scope>
    <source>
        <strain evidence="12">IBT 19713</strain>
    </source>
</reference>
<comment type="catalytic activity">
    <reaction evidence="1">
        <text>Endohydrolysis of (1-&gt;4)-beta-D-glucosidic linkages in cellulose, lichenin and cereal beta-D-glucans.</text>
        <dbReference type="EC" id="3.2.1.4"/>
    </reaction>
</comment>
<evidence type="ECO:0000256" key="7">
    <source>
        <dbReference type="ARBA" id="ARBA00023295"/>
    </source>
</evidence>
<dbReference type="Pfam" id="PF00840">
    <property type="entry name" value="Glyco_hydro_7"/>
    <property type="match status" value="1"/>
</dbReference>
<keyword evidence="7 10" id="KW-0326">Glycosidase</keyword>
<evidence type="ECO:0000256" key="1">
    <source>
        <dbReference type="ARBA" id="ARBA00000966"/>
    </source>
</evidence>
<keyword evidence="3 10" id="KW-0378">Hydrolase</keyword>
<evidence type="ECO:0000256" key="2">
    <source>
        <dbReference type="ARBA" id="ARBA00006044"/>
    </source>
</evidence>
<dbReference type="InterPro" id="IPR037019">
    <property type="entry name" value="Glyco_hydro_7_sf"/>
</dbReference>
<dbReference type="InterPro" id="IPR001722">
    <property type="entry name" value="Glyco_hydro_7"/>
</dbReference>
<comment type="function">
    <text evidence="9">Has endoglucanase activity on substrates containing beta-1,4 glycosidic bonds, like in carboxymethylcellulose (CMC), hydroxyethylcellulose (HEC) and beta-glucan. Involved in the degradation of complex natural cellulosic substrates.</text>
</comment>
<keyword evidence="5" id="KW-0325">Glycoprotein</keyword>
<dbReference type="Gene3D" id="2.70.100.10">
    <property type="entry name" value="Glycoside hydrolase, family 7, domain"/>
    <property type="match status" value="1"/>
</dbReference>
<organism evidence="12 13">
    <name type="scientific">Penicillium chermesinum</name>
    <dbReference type="NCBI Taxonomy" id="63820"/>
    <lineage>
        <taxon>Eukaryota</taxon>
        <taxon>Fungi</taxon>
        <taxon>Dikarya</taxon>
        <taxon>Ascomycota</taxon>
        <taxon>Pezizomycotina</taxon>
        <taxon>Eurotiomycetes</taxon>
        <taxon>Eurotiomycetidae</taxon>
        <taxon>Eurotiales</taxon>
        <taxon>Aspergillaceae</taxon>
        <taxon>Penicillium</taxon>
    </lineage>
</organism>
<dbReference type="SUPFAM" id="SSF49899">
    <property type="entry name" value="Concanavalin A-like lectins/glucanases"/>
    <property type="match status" value="1"/>
</dbReference>
<dbReference type="Proteomes" id="UP001150941">
    <property type="component" value="Unassembled WGS sequence"/>
</dbReference>
<comment type="caution">
    <text evidence="12">The sequence shown here is derived from an EMBL/GenBank/DDBJ whole genome shotgun (WGS) entry which is preliminary data.</text>
</comment>
<evidence type="ECO:0000256" key="6">
    <source>
        <dbReference type="ARBA" id="ARBA00023277"/>
    </source>
</evidence>
<evidence type="ECO:0000313" key="13">
    <source>
        <dbReference type="Proteomes" id="UP001150941"/>
    </source>
</evidence>
<evidence type="ECO:0000256" key="4">
    <source>
        <dbReference type="ARBA" id="ARBA00023001"/>
    </source>
</evidence>
<evidence type="ECO:0000256" key="11">
    <source>
        <dbReference type="SAM" id="SignalP"/>
    </source>
</evidence>
<name>A0A9W9U0H9_9EURO</name>
<dbReference type="InterPro" id="IPR013320">
    <property type="entry name" value="ConA-like_dom_sf"/>
</dbReference>
<keyword evidence="6" id="KW-0119">Carbohydrate metabolism</keyword>
<gene>
    <name evidence="12" type="ORF">N7468_000487</name>
</gene>